<accession>A0A087CFN8</accession>
<dbReference type="CDD" id="cd03225">
    <property type="entry name" value="ABC_cobalt_CbiO_domain1"/>
    <property type="match status" value="1"/>
</dbReference>
<keyword evidence="3" id="KW-0547">Nucleotide-binding</keyword>
<dbReference type="SUPFAM" id="SSF52540">
    <property type="entry name" value="P-loop containing nucleoside triphosphate hydrolases"/>
    <property type="match status" value="1"/>
</dbReference>
<evidence type="ECO:0000313" key="6">
    <source>
        <dbReference type="EMBL" id="KFI82088.1"/>
    </source>
</evidence>
<comment type="similarity">
    <text evidence="1">Belongs to the ABC transporter superfamily.</text>
</comment>
<evidence type="ECO:0000256" key="1">
    <source>
        <dbReference type="ARBA" id="ARBA00005417"/>
    </source>
</evidence>
<dbReference type="PROSITE" id="PS50893">
    <property type="entry name" value="ABC_TRANSPORTER_2"/>
    <property type="match status" value="1"/>
</dbReference>
<dbReference type="GO" id="GO:0043190">
    <property type="term" value="C:ATP-binding cassette (ABC) transporter complex"/>
    <property type="evidence" value="ECO:0007669"/>
    <property type="project" value="TreeGrafter"/>
</dbReference>
<comment type="caution">
    <text evidence="6">The sequence shown here is derived from an EMBL/GenBank/DDBJ whole genome shotgun (WGS) entry which is preliminary data.</text>
</comment>
<dbReference type="EC" id="3.6.3.25" evidence="6"/>
<dbReference type="GO" id="GO:0016887">
    <property type="term" value="F:ATP hydrolysis activity"/>
    <property type="evidence" value="ECO:0007669"/>
    <property type="project" value="InterPro"/>
</dbReference>
<evidence type="ECO:0000256" key="4">
    <source>
        <dbReference type="ARBA" id="ARBA00022840"/>
    </source>
</evidence>
<dbReference type="eggNOG" id="COG1122">
    <property type="taxonomic scope" value="Bacteria"/>
</dbReference>
<proteinExistence type="inferred from homology"/>
<evidence type="ECO:0000313" key="7">
    <source>
        <dbReference type="Proteomes" id="UP000029050"/>
    </source>
</evidence>
<dbReference type="PROSITE" id="PS00211">
    <property type="entry name" value="ABC_TRANSPORTER_1"/>
    <property type="match status" value="1"/>
</dbReference>
<dbReference type="Gene3D" id="3.40.50.300">
    <property type="entry name" value="P-loop containing nucleotide triphosphate hydrolases"/>
    <property type="match status" value="1"/>
</dbReference>
<dbReference type="RefSeq" id="WP_051921713.1">
    <property type="nucleotide sequence ID" value="NZ_JGZI01000009.1"/>
</dbReference>
<dbReference type="Proteomes" id="UP000029050">
    <property type="component" value="Unassembled WGS sequence"/>
</dbReference>
<dbReference type="Pfam" id="PF00005">
    <property type="entry name" value="ABC_tran"/>
    <property type="match status" value="1"/>
</dbReference>
<dbReference type="InterPro" id="IPR027417">
    <property type="entry name" value="P-loop_NTPase"/>
</dbReference>
<keyword evidence="6" id="KW-0378">Hydrolase</keyword>
<dbReference type="SMART" id="SM00382">
    <property type="entry name" value="AAA"/>
    <property type="match status" value="1"/>
</dbReference>
<reference evidence="6 7" key="1">
    <citation type="submission" date="2014-03" db="EMBL/GenBank/DDBJ databases">
        <title>Genomics of Bifidobacteria.</title>
        <authorList>
            <person name="Ventura M."/>
            <person name="Milani C."/>
            <person name="Lugli G.A."/>
        </authorList>
    </citation>
    <scope>NUCLEOTIDE SEQUENCE [LARGE SCALE GENOMIC DNA]</scope>
    <source>
        <strain evidence="6 7">LMG 21775</strain>
    </source>
</reference>
<keyword evidence="2" id="KW-0813">Transport</keyword>
<dbReference type="GO" id="GO:0042626">
    <property type="term" value="F:ATPase-coupled transmembrane transporter activity"/>
    <property type="evidence" value="ECO:0007669"/>
    <property type="project" value="TreeGrafter"/>
</dbReference>
<gene>
    <name evidence="6" type="ORF">BPSY_0936</name>
</gene>
<dbReference type="STRING" id="218140.BPSY_0936"/>
<protein>
    <submittedName>
        <fullName evidence="6">ABC transporter</fullName>
        <ecNumber evidence="6">3.6.3.25</ecNumber>
    </submittedName>
</protein>
<feature type="domain" description="ABC transporter" evidence="5">
    <location>
        <begin position="6"/>
        <end position="233"/>
    </location>
</feature>
<evidence type="ECO:0000256" key="2">
    <source>
        <dbReference type="ARBA" id="ARBA00022448"/>
    </source>
</evidence>
<dbReference type="AlphaFoldDB" id="A0A087CFN8"/>
<keyword evidence="4" id="KW-0067">ATP-binding</keyword>
<keyword evidence="7" id="KW-1185">Reference proteome</keyword>
<dbReference type="InterPro" id="IPR003439">
    <property type="entry name" value="ABC_transporter-like_ATP-bd"/>
</dbReference>
<dbReference type="GeneID" id="98300141"/>
<organism evidence="6 7">
    <name type="scientific">Bifidobacterium psychraerophilum</name>
    <dbReference type="NCBI Taxonomy" id="218140"/>
    <lineage>
        <taxon>Bacteria</taxon>
        <taxon>Bacillati</taxon>
        <taxon>Actinomycetota</taxon>
        <taxon>Actinomycetes</taxon>
        <taxon>Bifidobacteriales</taxon>
        <taxon>Bifidobacteriaceae</taxon>
        <taxon>Bifidobacterium</taxon>
    </lineage>
</organism>
<evidence type="ECO:0000259" key="5">
    <source>
        <dbReference type="PROSITE" id="PS50893"/>
    </source>
</evidence>
<dbReference type="OrthoDB" id="9806471at2"/>
<dbReference type="InterPro" id="IPR015856">
    <property type="entry name" value="ABC_transpr_CbiO/EcfA_su"/>
</dbReference>
<evidence type="ECO:0000256" key="3">
    <source>
        <dbReference type="ARBA" id="ARBA00022741"/>
    </source>
</evidence>
<name>A0A087CFN8_9BIFI</name>
<sequence length="244" mass="26941">MDPIDIAFTSVNFAIDGVGIIHDLSCRLHVRRLAVLGTNGSGKSTFLRLLDGLEQASSGTVSVMGIDPAKQPKRLHAQVGFIFTNPDTQIIMPTVREDVAFSLRGMKLDRETVERRVTEQLEAYGLLEHADTPAHSLSGGQKQMLALASVLVRDPRLVVADEPTTMLDLPNAHLVSDYLIERLERPVIIATHDLELASRCDHAIRFEGGRIAETGTPESVIEHYRQHCAESYARITPKKTQATR</sequence>
<dbReference type="PANTHER" id="PTHR43553:SF24">
    <property type="entry name" value="ENERGY-COUPLING FACTOR TRANSPORTER ATP-BINDING PROTEIN ECFA1"/>
    <property type="match status" value="1"/>
</dbReference>
<dbReference type="GO" id="GO:0005524">
    <property type="term" value="F:ATP binding"/>
    <property type="evidence" value="ECO:0007669"/>
    <property type="project" value="UniProtKB-KW"/>
</dbReference>
<dbReference type="PANTHER" id="PTHR43553">
    <property type="entry name" value="HEAVY METAL TRANSPORTER"/>
    <property type="match status" value="1"/>
</dbReference>
<dbReference type="InterPro" id="IPR003593">
    <property type="entry name" value="AAA+_ATPase"/>
</dbReference>
<dbReference type="EMBL" id="JGZI01000009">
    <property type="protein sequence ID" value="KFI82088.1"/>
    <property type="molecule type" value="Genomic_DNA"/>
</dbReference>
<dbReference type="InterPro" id="IPR050095">
    <property type="entry name" value="ECF_ABC_transporter_ATP-bd"/>
</dbReference>
<dbReference type="InterPro" id="IPR017871">
    <property type="entry name" value="ABC_transporter-like_CS"/>
</dbReference>